<comment type="caution">
    <text evidence="8">The sequence shown here is derived from an EMBL/GenBank/DDBJ whole genome shotgun (WGS) entry which is preliminary data.</text>
</comment>
<dbReference type="EMBL" id="BAABIQ010000002">
    <property type="protein sequence ID" value="GAA4779296.1"/>
    <property type="molecule type" value="Genomic_DNA"/>
</dbReference>
<feature type="binding site" evidence="5">
    <location>
        <position position="130"/>
    </location>
    <ligand>
        <name>substrate</name>
    </ligand>
</feature>
<dbReference type="PANTHER" id="PTHR10851">
    <property type="entry name" value="PYRIDOXINE-5-PHOSPHATE OXIDASE"/>
    <property type="match status" value="1"/>
</dbReference>
<feature type="binding site" evidence="5">
    <location>
        <position position="86"/>
    </location>
    <ligand>
        <name>FMN</name>
        <dbReference type="ChEBI" id="CHEBI:58210"/>
    </ligand>
</feature>
<evidence type="ECO:0000256" key="3">
    <source>
        <dbReference type="ARBA" id="ARBA00022643"/>
    </source>
</evidence>
<comment type="cofactor">
    <cofactor evidence="5">
        <name>FMN</name>
        <dbReference type="ChEBI" id="CHEBI:58210"/>
    </cofactor>
    <text evidence="5">Binds 1 FMN per subunit.</text>
</comment>
<feature type="binding site" evidence="5">
    <location>
        <begin position="64"/>
        <end position="69"/>
    </location>
    <ligand>
        <name>FMN</name>
        <dbReference type="ChEBI" id="CHEBI:58210"/>
    </ligand>
</feature>
<evidence type="ECO:0000256" key="2">
    <source>
        <dbReference type="ARBA" id="ARBA00022630"/>
    </source>
</evidence>
<keyword evidence="5" id="KW-0664">Pyridoxine biosynthesis</keyword>
<protein>
    <recommendedName>
        <fullName evidence="5">Pyridoxine/pyridoxamine 5'-phosphate oxidase</fullName>
        <ecNumber evidence="5">1.4.3.5</ecNumber>
    </recommendedName>
    <alternativeName>
        <fullName evidence="5">PNP/PMP oxidase</fullName>
        <shortName evidence="5">PNPOx</shortName>
    </alternativeName>
    <alternativeName>
        <fullName evidence="5">Pyridoxal 5'-phosphate synthase</fullName>
    </alternativeName>
</protein>
<sequence>MQKELSIESIRTDYRLAELHEDQVAKDPIQQFKHWFTQALQAQVTEVNAMTLATVDHEGNPAARIVLLKDIEDDGFVFYTNYLSHKGKEIAHHPVVSLVFFWPDLQRQVRVNGIADKVKDQVSEKYFHSRPIGSQQGAWASPQSAVIANRTVLEEELSTIAERYKDQVIPKPPHWGGYIVRPTVLEFWQGRANRLHDRLLYTKTGSTWKIERLAP</sequence>
<feature type="binding site" evidence="5">
    <location>
        <begin position="194"/>
        <end position="196"/>
    </location>
    <ligand>
        <name>substrate</name>
    </ligand>
</feature>
<gene>
    <name evidence="5 8" type="primary">pdxH</name>
    <name evidence="8" type="ORF">GCM10023231_02540</name>
</gene>
<feature type="binding site" evidence="5">
    <location>
        <position position="126"/>
    </location>
    <ligand>
        <name>substrate</name>
    </ligand>
</feature>
<dbReference type="Pfam" id="PF01243">
    <property type="entry name" value="PNPOx_N"/>
    <property type="match status" value="1"/>
</dbReference>
<evidence type="ECO:0000256" key="5">
    <source>
        <dbReference type="HAMAP-Rule" id="MF_01629"/>
    </source>
</evidence>
<dbReference type="InterPro" id="IPR011576">
    <property type="entry name" value="Pyridox_Oxase_N"/>
</dbReference>
<dbReference type="PIRSF" id="PIRSF000190">
    <property type="entry name" value="Pyd_amn-ph_oxd"/>
    <property type="match status" value="1"/>
</dbReference>
<evidence type="ECO:0000313" key="9">
    <source>
        <dbReference type="Proteomes" id="UP001501411"/>
    </source>
</evidence>
<feature type="domain" description="Pyridoxine 5'-phosphate oxidase dimerisation C-terminal" evidence="7">
    <location>
        <begin position="175"/>
        <end position="215"/>
    </location>
</feature>
<dbReference type="InterPro" id="IPR019740">
    <property type="entry name" value="Pyridox_Oxase_CS"/>
</dbReference>
<feature type="binding site" evidence="5">
    <location>
        <begin position="79"/>
        <end position="80"/>
    </location>
    <ligand>
        <name>FMN</name>
        <dbReference type="ChEBI" id="CHEBI:58210"/>
    </ligand>
</feature>
<dbReference type="EC" id="1.4.3.5" evidence="5"/>
<proteinExistence type="inferred from homology"/>
<feature type="binding site" evidence="5">
    <location>
        <position position="198"/>
    </location>
    <ligand>
        <name>FMN</name>
        <dbReference type="ChEBI" id="CHEBI:58210"/>
    </ligand>
</feature>
<feature type="binding site" evidence="5">
    <location>
        <position position="188"/>
    </location>
    <ligand>
        <name>FMN</name>
        <dbReference type="ChEBI" id="CHEBI:58210"/>
    </ligand>
</feature>
<keyword evidence="3 5" id="KW-0288">FMN</keyword>
<comment type="caution">
    <text evidence="5">Lacks conserved residue(s) required for the propagation of feature annotation.</text>
</comment>
<evidence type="ECO:0000259" key="7">
    <source>
        <dbReference type="Pfam" id="PF10590"/>
    </source>
</evidence>
<dbReference type="InterPro" id="IPR012349">
    <property type="entry name" value="Split_barrel_FMN-bd"/>
</dbReference>
<keyword evidence="4 5" id="KW-0560">Oxidoreductase</keyword>
<name>A0ABP9ACY9_9SPHI</name>
<comment type="similarity">
    <text evidence="1 5">Belongs to the pyridoxamine 5'-phosphate oxidase family.</text>
</comment>
<feature type="domain" description="Pyridoxamine 5'-phosphate oxidase N-terminal" evidence="6">
    <location>
        <begin position="36"/>
        <end position="160"/>
    </location>
</feature>
<evidence type="ECO:0000259" key="6">
    <source>
        <dbReference type="Pfam" id="PF01243"/>
    </source>
</evidence>
<dbReference type="NCBIfam" id="TIGR00558">
    <property type="entry name" value="pdxH"/>
    <property type="match status" value="1"/>
</dbReference>
<dbReference type="Gene3D" id="2.30.110.10">
    <property type="entry name" value="Electron Transport, Fmn-binding Protein, Chain A"/>
    <property type="match status" value="1"/>
</dbReference>
<comment type="function">
    <text evidence="5">Catalyzes the oxidation of either pyridoxine 5'-phosphate (PNP) or pyridoxamine 5'-phosphate (PMP) into pyridoxal 5'-phosphate (PLP).</text>
</comment>
<feature type="binding site" evidence="5">
    <location>
        <position position="69"/>
    </location>
    <ligand>
        <name>substrate</name>
    </ligand>
</feature>
<accession>A0ABP9ACY9</accession>
<dbReference type="PROSITE" id="PS01064">
    <property type="entry name" value="PYRIDOX_OXIDASE"/>
    <property type="match status" value="1"/>
</dbReference>
<dbReference type="InterPro" id="IPR000659">
    <property type="entry name" value="Pyridox_Oxase"/>
</dbReference>
<organism evidence="8 9">
    <name type="scientific">Olivibacter ginsenosidimutans</name>
    <dbReference type="NCBI Taxonomy" id="1176537"/>
    <lineage>
        <taxon>Bacteria</taxon>
        <taxon>Pseudomonadati</taxon>
        <taxon>Bacteroidota</taxon>
        <taxon>Sphingobacteriia</taxon>
        <taxon>Sphingobacteriales</taxon>
        <taxon>Sphingobacteriaceae</taxon>
        <taxon>Olivibacter</taxon>
    </lineage>
</organism>
<keyword evidence="9" id="KW-1185">Reference proteome</keyword>
<comment type="pathway">
    <text evidence="5">Cofactor metabolism; pyridoxal 5'-phosphate salvage; pyridoxal 5'-phosphate from pyridoxamine 5'-phosphate: step 1/1.</text>
</comment>
<dbReference type="Pfam" id="PF10590">
    <property type="entry name" value="PNP_phzG_C"/>
    <property type="match status" value="1"/>
</dbReference>
<keyword evidence="2 5" id="KW-0285">Flavoprotein</keyword>
<feature type="binding site" evidence="5">
    <location>
        <position position="108"/>
    </location>
    <ligand>
        <name>FMN</name>
        <dbReference type="ChEBI" id="CHEBI:58210"/>
    </ligand>
</feature>
<evidence type="ECO:0000256" key="4">
    <source>
        <dbReference type="ARBA" id="ARBA00023002"/>
    </source>
</evidence>
<dbReference type="RefSeq" id="WP_345229870.1">
    <property type="nucleotide sequence ID" value="NZ_BAABIQ010000002.1"/>
</dbReference>
<feature type="binding site" evidence="5">
    <location>
        <position position="134"/>
    </location>
    <ligand>
        <name>substrate</name>
    </ligand>
</feature>
<dbReference type="Proteomes" id="UP001501411">
    <property type="component" value="Unassembled WGS sequence"/>
</dbReference>
<reference evidence="9" key="1">
    <citation type="journal article" date="2019" name="Int. J. Syst. Evol. Microbiol.">
        <title>The Global Catalogue of Microorganisms (GCM) 10K type strain sequencing project: providing services to taxonomists for standard genome sequencing and annotation.</title>
        <authorList>
            <consortium name="The Broad Institute Genomics Platform"/>
            <consortium name="The Broad Institute Genome Sequencing Center for Infectious Disease"/>
            <person name="Wu L."/>
            <person name="Ma J."/>
        </authorList>
    </citation>
    <scope>NUCLEOTIDE SEQUENCE [LARGE SCALE GENOMIC DNA]</scope>
    <source>
        <strain evidence="9">JCM 18200</strain>
    </source>
</reference>
<dbReference type="HAMAP" id="MF_01629">
    <property type="entry name" value="PdxH"/>
    <property type="match status" value="1"/>
</dbReference>
<comment type="subunit">
    <text evidence="5">Homodimer.</text>
</comment>
<dbReference type="SUPFAM" id="SSF50475">
    <property type="entry name" value="FMN-binding split barrel"/>
    <property type="match status" value="1"/>
</dbReference>
<evidence type="ECO:0000313" key="8">
    <source>
        <dbReference type="EMBL" id="GAA4779296.1"/>
    </source>
</evidence>
<evidence type="ECO:0000256" key="1">
    <source>
        <dbReference type="ARBA" id="ARBA00007301"/>
    </source>
</evidence>
<comment type="catalytic activity">
    <reaction evidence="5">
        <text>pyridoxine 5'-phosphate + O2 = pyridoxal 5'-phosphate + H2O2</text>
        <dbReference type="Rhea" id="RHEA:15149"/>
        <dbReference type="ChEBI" id="CHEBI:15379"/>
        <dbReference type="ChEBI" id="CHEBI:16240"/>
        <dbReference type="ChEBI" id="CHEBI:58589"/>
        <dbReference type="ChEBI" id="CHEBI:597326"/>
        <dbReference type="EC" id="1.4.3.5"/>
    </reaction>
</comment>
<comment type="catalytic activity">
    <reaction evidence="5">
        <text>pyridoxamine 5'-phosphate + O2 + H2O = pyridoxal 5'-phosphate + H2O2 + NH4(+)</text>
        <dbReference type="Rhea" id="RHEA:15817"/>
        <dbReference type="ChEBI" id="CHEBI:15377"/>
        <dbReference type="ChEBI" id="CHEBI:15379"/>
        <dbReference type="ChEBI" id="CHEBI:16240"/>
        <dbReference type="ChEBI" id="CHEBI:28938"/>
        <dbReference type="ChEBI" id="CHEBI:58451"/>
        <dbReference type="ChEBI" id="CHEBI:597326"/>
        <dbReference type="EC" id="1.4.3.5"/>
    </reaction>
</comment>
<feature type="binding site" evidence="5">
    <location>
        <begin position="143"/>
        <end position="144"/>
    </location>
    <ligand>
        <name>FMN</name>
        <dbReference type="ChEBI" id="CHEBI:58210"/>
    </ligand>
</feature>
<dbReference type="InterPro" id="IPR019576">
    <property type="entry name" value="Pyridoxamine_oxidase_dimer_C"/>
</dbReference>
<dbReference type="NCBIfam" id="NF004231">
    <property type="entry name" value="PRK05679.1"/>
    <property type="match status" value="1"/>
</dbReference>
<dbReference type="PANTHER" id="PTHR10851:SF0">
    <property type="entry name" value="PYRIDOXINE-5'-PHOSPHATE OXIDASE"/>
    <property type="match status" value="1"/>
</dbReference>
<comment type="pathway">
    <text evidence="5">Cofactor metabolism; pyridoxal 5'-phosphate salvage; pyridoxal 5'-phosphate from pyridoxine 5'-phosphate: step 1/1.</text>
</comment>